<keyword evidence="3" id="KW-1185">Reference proteome</keyword>
<dbReference type="Proteomes" id="UP000765509">
    <property type="component" value="Unassembled WGS sequence"/>
</dbReference>
<organism evidence="2 3">
    <name type="scientific">Austropuccinia psidii MF-1</name>
    <dbReference type="NCBI Taxonomy" id="1389203"/>
    <lineage>
        <taxon>Eukaryota</taxon>
        <taxon>Fungi</taxon>
        <taxon>Dikarya</taxon>
        <taxon>Basidiomycota</taxon>
        <taxon>Pucciniomycotina</taxon>
        <taxon>Pucciniomycetes</taxon>
        <taxon>Pucciniales</taxon>
        <taxon>Sphaerophragmiaceae</taxon>
        <taxon>Austropuccinia</taxon>
    </lineage>
</organism>
<feature type="compositionally biased region" description="Polar residues" evidence="1">
    <location>
        <begin position="121"/>
        <end position="130"/>
    </location>
</feature>
<comment type="caution">
    <text evidence="2">The sequence shown here is derived from an EMBL/GenBank/DDBJ whole genome shotgun (WGS) entry which is preliminary data.</text>
</comment>
<feature type="region of interest" description="Disordered" evidence="1">
    <location>
        <begin position="1"/>
        <end position="81"/>
    </location>
</feature>
<evidence type="ECO:0000313" key="3">
    <source>
        <dbReference type="Proteomes" id="UP000765509"/>
    </source>
</evidence>
<evidence type="ECO:0008006" key="4">
    <source>
        <dbReference type="Google" id="ProtNLM"/>
    </source>
</evidence>
<proteinExistence type="predicted"/>
<evidence type="ECO:0000313" key="2">
    <source>
        <dbReference type="EMBL" id="MBW0508878.1"/>
    </source>
</evidence>
<name>A0A9Q3DW16_9BASI</name>
<reference evidence="2" key="1">
    <citation type="submission" date="2021-03" db="EMBL/GenBank/DDBJ databases">
        <title>Draft genome sequence of rust myrtle Austropuccinia psidii MF-1, a brazilian biotype.</title>
        <authorList>
            <person name="Quecine M.C."/>
            <person name="Pachon D.M.R."/>
            <person name="Bonatelli M.L."/>
            <person name="Correr F.H."/>
            <person name="Franceschini L.M."/>
            <person name="Leite T.F."/>
            <person name="Margarido G.R.A."/>
            <person name="Almeida C.A."/>
            <person name="Ferrarezi J.A."/>
            <person name="Labate C.A."/>
        </authorList>
    </citation>
    <scope>NUCLEOTIDE SEQUENCE</scope>
    <source>
        <strain evidence="2">MF-1</strain>
    </source>
</reference>
<accession>A0A9Q3DW16</accession>
<protein>
    <recommendedName>
        <fullName evidence="4">Retrotransposon gag domain-containing protein</fullName>
    </recommendedName>
</protein>
<dbReference type="EMBL" id="AVOT02020584">
    <property type="protein sequence ID" value="MBW0508878.1"/>
    <property type="molecule type" value="Genomic_DNA"/>
</dbReference>
<evidence type="ECO:0000256" key="1">
    <source>
        <dbReference type="SAM" id="MobiDB-lite"/>
    </source>
</evidence>
<sequence>MSANLDRGLPMEGEEPSRRGGMKSRRSRSFSGLPGGYPDISQGPRSKLGEGKESEDTEIEASLEDFPKAPEAPNLSLSNKPLITHDEPNFLSMMKQMTQSMGKIIQAVSPRDNPRAPAFKTPSTNSPDSSDGNKAHKIEKTYPILAEKWIEKYLLNISNEDPSYLLNIWKVFETQLVTLYSDPNEVRKAGKVFDKIRMKESGHVSLYIADFQSSIPTIGDWGEKACIYVYRRGLELRLLEQLASHPGNFDSLQELMEITLELDNRYH</sequence>
<feature type="region of interest" description="Disordered" evidence="1">
    <location>
        <begin position="110"/>
        <end position="135"/>
    </location>
</feature>
<dbReference type="AlphaFoldDB" id="A0A9Q3DW16"/>
<gene>
    <name evidence="2" type="ORF">O181_048593</name>
</gene>